<evidence type="ECO:0000313" key="3">
    <source>
        <dbReference type="WBParaSite" id="nRc.2.0.1.t24515-RA"/>
    </source>
</evidence>
<proteinExistence type="predicted"/>
<reference evidence="3" key="1">
    <citation type="submission" date="2022-11" db="UniProtKB">
        <authorList>
            <consortium name="WormBaseParasite"/>
        </authorList>
    </citation>
    <scope>IDENTIFICATION</scope>
</reference>
<sequence>ILAALLNGQIVRSRTQSRNKIIPRATKISEEKSQRSENTEVRDVNSGNVFLSTNNSEAVTELGLFLRSNEVEFDQILFTQPPKVHLKVDDKCFLLSMTKSGSLQIQRRGFRTKTYESKIQEKKNKNSSSIFSYFGLTSDIKTAWRKSTEKESLKAILDSTELKGPEKAKIAFAEGYFAGALRKTSKFGFSSFLLLSLVVGIVYFYFVY</sequence>
<name>A0A915JFC1_ROMCU</name>
<feature type="transmembrane region" description="Helical" evidence="1">
    <location>
        <begin position="187"/>
        <end position="206"/>
    </location>
</feature>
<dbReference type="Proteomes" id="UP000887565">
    <property type="component" value="Unplaced"/>
</dbReference>
<organism evidence="2 3">
    <name type="scientific">Romanomermis culicivorax</name>
    <name type="common">Nematode worm</name>
    <dbReference type="NCBI Taxonomy" id="13658"/>
    <lineage>
        <taxon>Eukaryota</taxon>
        <taxon>Metazoa</taxon>
        <taxon>Ecdysozoa</taxon>
        <taxon>Nematoda</taxon>
        <taxon>Enoplea</taxon>
        <taxon>Dorylaimia</taxon>
        <taxon>Mermithida</taxon>
        <taxon>Mermithoidea</taxon>
        <taxon>Mermithidae</taxon>
        <taxon>Romanomermis</taxon>
    </lineage>
</organism>
<keyword evidence="2" id="KW-1185">Reference proteome</keyword>
<dbReference type="AlphaFoldDB" id="A0A915JFC1"/>
<evidence type="ECO:0000313" key="2">
    <source>
        <dbReference type="Proteomes" id="UP000887565"/>
    </source>
</evidence>
<protein>
    <submittedName>
        <fullName evidence="3">Uncharacterized protein</fullName>
    </submittedName>
</protein>
<evidence type="ECO:0000256" key="1">
    <source>
        <dbReference type="SAM" id="Phobius"/>
    </source>
</evidence>
<keyword evidence="1" id="KW-0812">Transmembrane</keyword>
<dbReference type="WBParaSite" id="nRc.2.0.1.t24515-RA">
    <property type="protein sequence ID" value="nRc.2.0.1.t24515-RA"/>
    <property type="gene ID" value="nRc.2.0.1.g24515"/>
</dbReference>
<accession>A0A915JFC1</accession>
<keyword evidence="1" id="KW-0472">Membrane</keyword>
<keyword evidence="1" id="KW-1133">Transmembrane helix</keyword>